<reference evidence="1" key="1">
    <citation type="submission" date="2018-11" db="EMBL/GenBank/DDBJ databases">
        <authorList>
            <consortium name="Pathogen Informatics"/>
        </authorList>
    </citation>
    <scope>NUCLEOTIDE SEQUENCE</scope>
</reference>
<organism evidence="1 2">
    <name type="scientific">Protopolystoma xenopodis</name>
    <dbReference type="NCBI Taxonomy" id="117903"/>
    <lineage>
        <taxon>Eukaryota</taxon>
        <taxon>Metazoa</taxon>
        <taxon>Spiralia</taxon>
        <taxon>Lophotrochozoa</taxon>
        <taxon>Platyhelminthes</taxon>
        <taxon>Monogenea</taxon>
        <taxon>Polyopisthocotylea</taxon>
        <taxon>Polystomatidea</taxon>
        <taxon>Polystomatidae</taxon>
        <taxon>Protopolystoma</taxon>
    </lineage>
</organism>
<dbReference type="EMBL" id="CAAALY010028514">
    <property type="protein sequence ID" value="VEL16456.1"/>
    <property type="molecule type" value="Genomic_DNA"/>
</dbReference>
<dbReference type="Proteomes" id="UP000784294">
    <property type="component" value="Unassembled WGS sequence"/>
</dbReference>
<accession>A0A3S5A0E1</accession>
<comment type="caution">
    <text evidence="1">The sequence shown here is derived from an EMBL/GenBank/DDBJ whole genome shotgun (WGS) entry which is preliminary data.</text>
</comment>
<dbReference type="AlphaFoldDB" id="A0A3S5A0E1"/>
<keyword evidence="2" id="KW-1185">Reference proteome</keyword>
<gene>
    <name evidence="1" type="ORF">PXEA_LOCUS9896</name>
</gene>
<proteinExistence type="predicted"/>
<protein>
    <submittedName>
        <fullName evidence="1">Uncharacterized protein</fullName>
    </submittedName>
</protein>
<sequence>MSLFLTLQARHYNAKERAGLIPSIVLQERRKAFAQSAPDPEDITYKMLGCRLGGRRKKKVSWSGRCSYIRLCSCSFKQLLS</sequence>
<evidence type="ECO:0000313" key="1">
    <source>
        <dbReference type="EMBL" id="VEL16456.1"/>
    </source>
</evidence>
<evidence type="ECO:0000313" key="2">
    <source>
        <dbReference type="Proteomes" id="UP000784294"/>
    </source>
</evidence>
<name>A0A3S5A0E1_9PLAT</name>